<evidence type="ECO:0000313" key="8">
    <source>
        <dbReference type="EMBL" id="CAE2307519.1"/>
    </source>
</evidence>
<comment type="similarity">
    <text evidence="1 5">Belongs to the carnitine/choline acetyltransferase family.</text>
</comment>
<feature type="active site" description="Proton acceptor" evidence="4">
    <location>
        <position position="495"/>
    </location>
</feature>
<evidence type="ECO:0000256" key="2">
    <source>
        <dbReference type="ARBA" id="ARBA00022679"/>
    </source>
</evidence>
<dbReference type="GO" id="GO:0016746">
    <property type="term" value="F:acyltransferase activity"/>
    <property type="evidence" value="ECO:0007669"/>
    <property type="project" value="UniProtKB-KW"/>
</dbReference>
<dbReference type="EMBL" id="HBKR01018739">
    <property type="protein sequence ID" value="CAE2307519.1"/>
    <property type="molecule type" value="Transcribed_RNA"/>
</dbReference>
<keyword evidence="2 5" id="KW-0808">Transferase</keyword>
<dbReference type="InterPro" id="IPR042231">
    <property type="entry name" value="Cho/carn_acyl_trans_2"/>
</dbReference>
<feature type="domain" description="Choline/carnitine acyltransferase" evidence="7">
    <location>
        <begin position="185"/>
        <end position="764"/>
    </location>
</feature>
<dbReference type="Gene3D" id="3.30.559.10">
    <property type="entry name" value="Chloramphenicol acetyltransferase-like domain"/>
    <property type="match status" value="1"/>
</dbReference>
<proteinExistence type="inferred from homology"/>
<dbReference type="Pfam" id="PF00755">
    <property type="entry name" value="Carn_acyltransf"/>
    <property type="match status" value="1"/>
</dbReference>
<keyword evidence="3 5" id="KW-0012">Acyltransferase</keyword>
<protein>
    <recommendedName>
        <fullName evidence="7">Choline/carnitine acyltransferase domain-containing protein</fullName>
    </recommendedName>
</protein>
<evidence type="ECO:0000256" key="6">
    <source>
        <dbReference type="SAM" id="MobiDB-lite"/>
    </source>
</evidence>
<evidence type="ECO:0000256" key="3">
    <source>
        <dbReference type="ARBA" id="ARBA00023315"/>
    </source>
</evidence>
<evidence type="ECO:0000256" key="4">
    <source>
        <dbReference type="PIRSR" id="PIRSR600542-1"/>
    </source>
</evidence>
<feature type="compositionally biased region" description="Low complexity" evidence="6">
    <location>
        <begin position="131"/>
        <end position="144"/>
    </location>
</feature>
<reference evidence="8" key="1">
    <citation type="submission" date="2021-01" db="EMBL/GenBank/DDBJ databases">
        <authorList>
            <person name="Corre E."/>
            <person name="Pelletier E."/>
            <person name="Niang G."/>
            <person name="Scheremetjew M."/>
            <person name="Finn R."/>
            <person name="Kale V."/>
            <person name="Holt S."/>
            <person name="Cochrane G."/>
            <person name="Meng A."/>
            <person name="Brown T."/>
            <person name="Cohen L."/>
        </authorList>
    </citation>
    <scope>NUCLEOTIDE SEQUENCE</scope>
    <source>
        <strain evidence="8">SoJaBio B1-5/56/2</strain>
    </source>
</reference>
<dbReference type="PANTHER" id="PTHR22589">
    <property type="entry name" value="CARNITINE O-ACYLTRANSFERASE"/>
    <property type="match status" value="1"/>
</dbReference>
<dbReference type="SUPFAM" id="SSF52777">
    <property type="entry name" value="CoA-dependent acyltransferases"/>
    <property type="match status" value="2"/>
</dbReference>
<feature type="region of interest" description="Disordered" evidence="6">
    <location>
        <begin position="113"/>
        <end position="144"/>
    </location>
</feature>
<dbReference type="InterPro" id="IPR039551">
    <property type="entry name" value="Cho/carn_acyl_trans"/>
</dbReference>
<evidence type="ECO:0000256" key="5">
    <source>
        <dbReference type="RuleBase" id="RU003801"/>
    </source>
</evidence>
<evidence type="ECO:0000256" key="1">
    <source>
        <dbReference type="ARBA" id="ARBA00005232"/>
    </source>
</evidence>
<organism evidence="8">
    <name type="scientific">Paramoeba aestuarina</name>
    <dbReference type="NCBI Taxonomy" id="180227"/>
    <lineage>
        <taxon>Eukaryota</taxon>
        <taxon>Amoebozoa</taxon>
        <taxon>Discosea</taxon>
        <taxon>Flabellinia</taxon>
        <taxon>Dactylopodida</taxon>
        <taxon>Paramoebidae</taxon>
        <taxon>Paramoeba</taxon>
    </lineage>
</organism>
<dbReference type="InterPro" id="IPR023213">
    <property type="entry name" value="CAT-like_dom_sf"/>
</dbReference>
<accession>A0A7S4NT03</accession>
<dbReference type="Gene3D" id="3.30.559.70">
    <property type="entry name" value="Choline/Carnitine o-acyltransferase, domain 2"/>
    <property type="match status" value="1"/>
</dbReference>
<dbReference type="PROSITE" id="PS00440">
    <property type="entry name" value="ACYLTRANSF_C_2"/>
    <property type="match status" value="1"/>
</dbReference>
<sequence>MPVETGMDDFVKEKNDLEAATGVLAFMIQNSQELLKPKGHLRSAFACGFHDPGLETSGERDGKLTELIFLTKMEDEGQILTWGLSFCYTAPEALLQSSFTYYLDSSRNYLPPPPLPVSPKLRLSNASKLGPQQHQQQHPQQHHTMSLGGLEKGVLVGKELVCGQVPAQENEFNKDKDNKEKIPSLPVPDLQHTLLKYLMSVKPLVSEQEFSHTVQCVSAFEREGGAELHKMLVERAKERKGTSWLREWWDDLVYMRARHNVTIMDSYFYNFGLTPPSPTFPNDIFGGRVFSPLIKRAATSIMASLDFKFQYNTGILPQEKAGKRAQCVQMYTRLFNGSRIPRKDVDYFYSYSGPLAATNHIFVICNDHFYFLDVTTPTTSSFSSIPLAQLAHQLELIYQDATSKPTGIPVGALSCQVREKWCEDRELLLSNNHNADLVEGIQSAAFGVCLDTVSPLNMDDYDARVWHNNGRGRWFDKPIQLIIFENGALGLHGEHSGMDGTVSKALVEHIRKIEDNKMQGMKIPIEDRAGKRWVPCSFDISPSVSKQIENALEGVKEEVLKVSHQALIFDTFGGSAIKKMKCSPDAFCQMAIQLAFYRIFQHLPAHYESASTRGFLHGRTETIRVSSLESKKFVEAVCSGPNSLTASKNEHLLRDALAKQSKTTRDCTNGLGVDRHLLGMKLLHLEKNPSAPLPSLYTDPSFSYSNTWRMSTSQLGGKYFQAGYGAVVDDGLGVSYSYTNNYIQFKTSARQTTPCSPTRFNAALIRSLQDMRTILSGPKAKL</sequence>
<name>A0A7S4NT03_9EUKA</name>
<evidence type="ECO:0000259" key="7">
    <source>
        <dbReference type="Pfam" id="PF00755"/>
    </source>
</evidence>
<gene>
    <name evidence="8" type="ORF">NAES01612_LOCUS12311</name>
</gene>
<dbReference type="PANTHER" id="PTHR22589:SF103">
    <property type="entry name" value="CARNITINE O-ACETYL-TRANSFERASE, ISOFORM A-RELATED"/>
    <property type="match status" value="1"/>
</dbReference>
<dbReference type="InterPro" id="IPR000542">
    <property type="entry name" value="Carn_acyl_trans"/>
</dbReference>
<dbReference type="AlphaFoldDB" id="A0A7S4NT03"/>